<dbReference type="PANTHER" id="PTHR16740">
    <property type="entry name" value="CYTOCHROME B5-RELATED PROTEIN-RELATED"/>
    <property type="match status" value="1"/>
</dbReference>
<dbReference type="EMBL" id="JAWQEG010007388">
    <property type="protein sequence ID" value="KAK3852491.1"/>
    <property type="molecule type" value="Genomic_DNA"/>
</dbReference>
<comment type="caution">
    <text evidence="3">The sequence shown here is derived from an EMBL/GenBank/DDBJ whole genome shotgun (WGS) entry which is preliminary data.</text>
</comment>
<dbReference type="PANTHER" id="PTHR16740:SF1">
    <property type="entry name" value="CYTOCHROME B5-RELATED PROTEIN-RELATED"/>
    <property type="match status" value="1"/>
</dbReference>
<evidence type="ECO:0000256" key="1">
    <source>
        <dbReference type="SAM" id="Phobius"/>
    </source>
</evidence>
<dbReference type="Gene3D" id="3.10.120.10">
    <property type="entry name" value="Cytochrome b5-like heme/steroid binding domain"/>
    <property type="match status" value="1"/>
</dbReference>
<organism evidence="3 4">
    <name type="scientific">Petrolisthes cinctipes</name>
    <name type="common">Flat porcelain crab</name>
    <dbReference type="NCBI Taxonomy" id="88211"/>
    <lineage>
        <taxon>Eukaryota</taxon>
        <taxon>Metazoa</taxon>
        <taxon>Ecdysozoa</taxon>
        <taxon>Arthropoda</taxon>
        <taxon>Crustacea</taxon>
        <taxon>Multicrustacea</taxon>
        <taxon>Malacostraca</taxon>
        <taxon>Eumalacostraca</taxon>
        <taxon>Eucarida</taxon>
        <taxon>Decapoda</taxon>
        <taxon>Pleocyemata</taxon>
        <taxon>Anomura</taxon>
        <taxon>Galatheoidea</taxon>
        <taxon>Porcellanidae</taxon>
        <taxon>Petrolisthes</taxon>
    </lineage>
</organism>
<evidence type="ECO:0000313" key="4">
    <source>
        <dbReference type="Proteomes" id="UP001286313"/>
    </source>
</evidence>
<feature type="transmembrane region" description="Helical" evidence="1">
    <location>
        <begin position="139"/>
        <end position="159"/>
    </location>
</feature>
<dbReference type="SUPFAM" id="SSF55856">
    <property type="entry name" value="Cytochrome b5-like heme/steroid binding domain"/>
    <property type="match status" value="1"/>
</dbReference>
<dbReference type="InterPro" id="IPR053100">
    <property type="entry name" value="Cytochrome_b5-related"/>
</dbReference>
<evidence type="ECO:0000259" key="2">
    <source>
        <dbReference type="PROSITE" id="PS50255"/>
    </source>
</evidence>
<feature type="transmembrane region" description="Helical" evidence="1">
    <location>
        <begin position="165"/>
        <end position="184"/>
    </location>
</feature>
<keyword evidence="4" id="KW-1185">Reference proteome</keyword>
<dbReference type="Pfam" id="PF00173">
    <property type="entry name" value="Cyt-b5"/>
    <property type="match status" value="1"/>
</dbReference>
<dbReference type="SMART" id="SM01117">
    <property type="entry name" value="Cyt-b5"/>
    <property type="match status" value="1"/>
</dbReference>
<protein>
    <recommendedName>
        <fullName evidence="2">Cytochrome b5 heme-binding domain-containing protein</fullName>
    </recommendedName>
</protein>
<keyword evidence="1" id="KW-0812">Transmembrane</keyword>
<feature type="domain" description="Cytochrome b5 heme-binding" evidence="2">
    <location>
        <begin position="12"/>
        <end position="102"/>
    </location>
</feature>
<dbReference type="AlphaFoldDB" id="A0AAE1EKB4"/>
<dbReference type="InterPro" id="IPR036400">
    <property type="entry name" value="Cyt_B5-like_heme/steroid_sf"/>
</dbReference>
<keyword evidence="1" id="KW-0472">Membrane</keyword>
<dbReference type="PROSITE" id="PS50255">
    <property type="entry name" value="CYTOCHROME_B5_2"/>
    <property type="match status" value="1"/>
</dbReference>
<name>A0AAE1EKB4_PETCI</name>
<dbReference type="Proteomes" id="UP001286313">
    <property type="component" value="Unassembled WGS sequence"/>
</dbReference>
<gene>
    <name evidence="3" type="ORF">Pcinc_040928</name>
</gene>
<sequence>MHTDPQKTHTEKRFLHYPTLRDHPLKSAHTWIQGKRIDDDVGDYWRVYNKLYDLTHFADIHPGGKDWIRSTRGTDITELFECYHISDTPQTLLKRYYVKDITTPRNSPYTFNNDGFYKTFKRKVKPILKEIGRGPTHTMLLLQDGLALTYVLLTLAATLTESYTIAVLAGLVLSLTMIGAHNFFHQRDNLRMYYFDLSLLSSYDWRITHGISHHIYPNTIYDFEVSVLEPGRQEGPGSGRGMGEVQARGFFARVSVGVDGVVYVVYIDGGEVVGYNTHEL</sequence>
<accession>A0AAE1EKB4</accession>
<proteinExistence type="predicted"/>
<reference evidence="3" key="1">
    <citation type="submission" date="2023-10" db="EMBL/GenBank/DDBJ databases">
        <title>Genome assemblies of two species of porcelain crab, Petrolisthes cinctipes and Petrolisthes manimaculis (Anomura: Porcellanidae).</title>
        <authorList>
            <person name="Angst P."/>
        </authorList>
    </citation>
    <scope>NUCLEOTIDE SEQUENCE</scope>
    <source>
        <strain evidence="3">PB745_01</strain>
        <tissue evidence="3">Gill</tissue>
    </source>
</reference>
<evidence type="ECO:0000313" key="3">
    <source>
        <dbReference type="EMBL" id="KAK3852491.1"/>
    </source>
</evidence>
<keyword evidence="1" id="KW-1133">Transmembrane helix</keyword>
<dbReference type="InterPro" id="IPR001199">
    <property type="entry name" value="Cyt_B5-like_heme/steroid-bd"/>
</dbReference>
<dbReference type="PRINTS" id="PR00363">
    <property type="entry name" value="CYTOCHROMEB5"/>
</dbReference>